<gene>
    <name evidence="2" type="ORF">DPRO_2643</name>
</gene>
<dbReference type="InterPro" id="IPR045851">
    <property type="entry name" value="AMP-bd_C_sf"/>
</dbReference>
<dbReference type="InterPro" id="IPR042099">
    <property type="entry name" value="ANL_N_sf"/>
</dbReference>
<accession>A0A2C8FBW9</accession>
<dbReference type="Gene3D" id="3.40.50.12780">
    <property type="entry name" value="N-terminal domain of ligase-like"/>
    <property type="match status" value="1"/>
</dbReference>
<reference evidence="3" key="1">
    <citation type="submission" date="2017-09" db="EMBL/GenBank/DDBJ databases">
        <authorList>
            <person name="Regsiter A."/>
            <person name="William W."/>
        </authorList>
    </citation>
    <scope>NUCLEOTIDE SEQUENCE [LARGE SCALE GENOMIC DNA]</scope>
    <source>
        <strain evidence="3">500-1</strain>
    </source>
</reference>
<dbReference type="RefSeq" id="WP_097012413.1">
    <property type="nucleotide sequence ID" value="NZ_LT907975.1"/>
</dbReference>
<dbReference type="InterPro" id="IPR000873">
    <property type="entry name" value="AMP-dep_synth/lig_dom"/>
</dbReference>
<name>A0A2C8FBW9_9BACT</name>
<dbReference type="Proteomes" id="UP000219215">
    <property type="component" value="Chromosome DPRO"/>
</dbReference>
<dbReference type="PANTHER" id="PTHR43845">
    <property type="entry name" value="BLR5969 PROTEIN"/>
    <property type="match status" value="1"/>
</dbReference>
<dbReference type="Pfam" id="PF00501">
    <property type="entry name" value="AMP-binding"/>
    <property type="match status" value="1"/>
</dbReference>
<keyword evidence="2" id="KW-0436">Ligase</keyword>
<feature type="domain" description="AMP-dependent synthetase/ligase" evidence="1">
    <location>
        <begin position="149"/>
        <end position="278"/>
    </location>
</feature>
<proteinExistence type="predicted"/>
<dbReference type="KEGG" id="pprf:DPRO_2643"/>
<dbReference type="OrthoDB" id="5484550at2"/>
<dbReference type="GO" id="GO:0016874">
    <property type="term" value="F:ligase activity"/>
    <property type="evidence" value="ECO:0007669"/>
    <property type="project" value="UniProtKB-KW"/>
</dbReference>
<keyword evidence="3" id="KW-1185">Reference proteome</keyword>
<evidence type="ECO:0000313" key="2">
    <source>
        <dbReference type="EMBL" id="SOB59552.1"/>
    </source>
</evidence>
<sequence>MYYTEFETEAREKRMKRKWKGVREVLFEAEKASAEFRNRLSTLGACVKDIKGWEDYGKIPPLRKQDIISWQEEHGLEWFLNCKPGELKRIYQSPGPIFDPEGTEEDYWAWSEGFFAAGFRPGDLAQMTFSYHLTPAGLMLEEPLRDIGCAVIPAGPGNTDKQIELMTRLPVTAFIGMASYLKVIGEKALAAGLDLKEDFSLEKAYVAAEPLPETLRAEVEEMFGITVRQGYGTADVGCIAYECMELGGMHLSNYRHVEICDPVTGEPLPDGEIGEVVVTPFFTDYPLVRLATGDLSSIDTSMCGCGRTARKLTGWKGRADDTAKVKGQFIYPAQAASVMRLYPDVSNWQVRVRNPDGRDALIVLLETSVDLDTKAFAEDFQSTMKLKPLVETVAPGTIPDAAPRLVDERTFD</sequence>
<dbReference type="Gene3D" id="3.30.300.30">
    <property type="match status" value="1"/>
</dbReference>
<protein>
    <submittedName>
        <fullName evidence="2">Phenylacetate--CoA ligase</fullName>
    </submittedName>
</protein>
<dbReference type="PANTHER" id="PTHR43845:SF1">
    <property type="entry name" value="BLR5969 PROTEIN"/>
    <property type="match status" value="1"/>
</dbReference>
<evidence type="ECO:0000259" key="1">
    <source>
        <dbReference type="Pfam" id="PF00501"/>
    </source>
</evidence>
<dbReference type="AlphaFoldDB" id="A0A2C8FBW9"/>
<evidence type="ECO:0000313" key="3">
    <source>
        <dbReference type="Proteomes" id="UP000219215"/>
    </source>
</evidence>
<dbReference type="EMBL" id="LT907975">
    <property type="protein sequence ID" value="SOB59552.1"/>
    <property type="molecule type" value="Genomic_DNA"/>
</dbReference>
<organism evidence="2 3">
    <name type="scientific">Pseudodesulfovibrio profundus</name>
    <dbReference type="NCBI Taxonomy" id="57320"/>
    <lineage>
        <taxon>Bacteria</taxon>
        <taxon>Pseudomonadati</taxon>
        <taxon>Thermodesulfobacteriota</taxon>
        <taxon>Desulfovibrionia</taxon>
        <taxon>Desulfovibrionales</taxon>
        <taxon>Desulfovibrionaceae</taxon>
    </lineage>
</organism>
<dbReference type="SUPFAM" id="SSF56801">
    <property type="entry name" value="Acetyl-CoA synthetase-like"/>
    <property type="match status" value="1"/>
</dbReference>